<protein>
    <recommendedName>
        <fullName evidence="6">Tetraspanin</fullName>
    </recommendedName>
</protein>
<evidence type="ECO:0000313" key="7">
    <source>
        <dbReference type="Proteomes" id="UP000695000"/>
    </source>
</evidence>
<keyword evidence="3 6" id="KW-0812">Transmembrane</keyword>
<dbReference type="GeneID" id="108562177"/>
<feature type="transmembrane region" description="Helical" evidence="6">
    <location>
        <begin position="12"/>
        <end position="36"/>
    </location>
</feature>
<dbReference type="SUPFAM" id="SSF48652">
    <property type="entry name" value="Tetraspanin"/>
    <property type="match status" value="1"/>
</dbReference>
<dbReference type="Gene3D" id="1.10.1450.10">
    <property type="entry name" value="Tetraspanin"/>
    <property type="match status" value="1"/>
</dbReference>
<dbReference type="Proteomes" id="UP000695000">
    <property type="component" value="Unplaced"/>
</dbReference>
<evidence type="ECO:0000256" key="5">
    <source>
        <dbReference type="ARBA" id="ARBA00023136"/>
    </source>
</evidence>
<dbReference type="Pfam" id="PF00335">
    <property type="entry name" value="Tetraspanin"/>
    <property type="match status" value="1"/>
</dbReference>
<keyword evidence="5 6" id="KW-0472">Membrane</keyword>
<feature type="transmembrane region" description="Helical" evidence="6">
    <location>
        <begin position="84"/>
        <end position="107"/>
    </location>
</feature>
<comment type="subcellular location">
    <subcellularLocation>
        <location evidence="1 6">Membrane</location>
        <topology evidence="1 6">Multi-pass membrane protein</topology>
    </subcellularLocation>
</comment>
<proteinExistence type="inferred from homology"/>
<name>A0ABM1MMX2_NICVS</name>
<keyword evidence="4 6" id="KW-1133">Transmembrane helix</keyword>
<dbReference type="PANTHER" id="PTHR19282">
    <property type="entry name" value="TETRASPANIN"/>
    <property type="match status" value="1"/>
</dbReference>
<evidence type="ECO:0000256" key="6">
    <source>
        <dbReference type="RuleBase" id="RU361218"/>
    </source>
</evidence>
<evidence type="ECO:0000256" key="1">
    <source>
        <dbReference type="ARBA" id="ARBA00004141"/>
    </source>
</evidence>
<feature type="transmembrane region" description="Helical" evidence="6">
    <location>
        <begin position="56"/>
        <end position="77"/>
    </location>
</feature>
<dbReference type="InterPro" id="IPR008952">
    <property type="entry name" value="Tetraspanin_EC2_sf"/>
</dbReference>
<evidence type="ECO:0000256" key="3">
    <source>
        <dbReference type="ARBA" id="ARBA00022692"/>
    </source>
</evidence>
<sequence>MTKSGYTCVRHIFCWLNVILWITGCGILGVGIWLRISYEGYTNLLPQYALLSADSLAIVVGAIGVVLAFFGCCGSWFQSRCMLITYFALVVFIFMSEFLMGSVAFVFREGIGHVLKEELTNGLKHHYNITAHGPNSLVTIWDHLQSEFHCCGIRDYVDWYLIDAWPDQKWVPDSCCLPGAEHSVFAGDHCGQSGNQDLWYAKGCSDQIHMWFMQRLHIIGIVGLVVAFIQLFGLICSMLLFCTVKHKRTSHSYKSYDTN</sequence>
<dbReference type="RefSeq" id="XP_017775922.1">
    <property type="nucleotide sequence ID" value="XM_017920433.1"/>
</dbReference>
<dbReference type="InterPro" id="IPR000301">
    <property type="entry name" value="Tetraspanin_animals"/>
</dbReference>
<keyword evidence="7" id="KW-1185">Reference proteome</keyword>
<evidence type="ECO:0000313" key="8">
    <source>
        <dbReference type="RefSeq" id="XP_017775922.1"/>
    </source>
</evidence>
<accession>A0ABM1MMX2</accession>
<evidence type="ECO:0000256" key="4">
    <source>
        <dbReference type="ARBA" id="ARBA00022989"/>
    </source>
</evidence>
<organism evidence="7 8">
    <name type="scientific">Nicrophorus vespilloides</name>
    <name type="common">Boreal carrion beetle</name>
    <dbReference type="NCBI Taxonomy" id="110193"/>
    <lineage>
        <taxon>Eukaryota</taxon>
        <taxon>Metazoa</taxon>
        <taxon>Ecdysozoa</taxon>
        <taxon>Arthropoda</taxon>
        <taxon>Hexapoda</taxon>
        <taxon>Insecta</taxon>
        <taxon>Pterygota</taxon>
        <taxon>Neoptera</taxon>
        <taxon>Endopterygota</taxon>
        <taxon>Coleoptera</taxon>
        <taxon>Polyphaga</taxon>
        <taxon>Staphyliniformia</taxon>
        <taxon>Silphidae</taxon>
        <taxon>Nicrophorinae</taxon>
        <taxon>Nicrophorus</taxon>
    </lineage>
</organism>
<dbReference type="PANTHER" id="PTHR19282:SF478">
    <property type="entry name" value="TETRASPANIN"/>
    <property type="match status" value="1"/>
</dbReference>
<gene>
    <name evidence="8" type="primary">LOC108562177</name>
</gene>
<reference evidence="8" key="1">
    <citation type="submission" date="2025-08" db="UniProtKB">
        <authorList>
            <consortium name="RefSeq"/>
        </authorList>
    </citation>
    <scope>IDENTIFICATION</scope>
    <source>
        <tissue evidence="8">Whole Larva</tissue>
    </source>
</reference>
<dbReference type="PROSITE" id="PS51257">
    <property type="entry name" value="PROKAR_LIPOPROTEIN"/>
    <property type="match status" value="1"/>
</dbReference>
<evidence type="ECO:0000256" key="2">
    <source>
        <dbReference type="ARBA" id="ARBA00006840"/>
    </source>
</evidence>
<dbReference type="InterPro" id="IPR018499">
    <property type="entry name" value="Tetraspanin/Peripherin"/>
</dbReference>
<comment type="similarity">
    <text evidence="2 6">Belongs to the tetraspanin (TM4SF) family.</text>
</comment>
<feature type="transmembrane region" description="Helical" evidence="6">
    <location>
        <begin position="218"/>
        <end position="244"/>
    </location>
</feature>
<dbReference type="PIRSF" id="PIRSF002419">
    <property type="entry name" value="Tetraspanin"/>
    <property type="match status" value="1"/>
</dbReference>
<dbReference type="PRINTS" id="PR00259">
    <property type="entry name" value="TMFOUR"/>
</dbReference>